<dbReference type="PANTHER" id="PTHR34848:SF1">
    <property type="entry name" value="BIFUNCTIONAL ADENOSYLCOBALAMIN BIOSYNTHESIS PROTEIN COBU"/>
    <property type="match status" value="1"/>
</dbReference>
<dbReference type="EC" id="2.7.7.62" evidence="14"/>
<dbReference type="Proteomes" id="UP000198611">
    <property type="component" value="Unassembled WGS sequence"/>
</dbReference>
<keyword evidence="9 14" id="KW-0808">Transferase</keyword>
<gene>
    <name evidence="17" type="ORF">SAMN05660831_00912</name>
</gene>
<keyword evidence="11 14" id="KW-0418">Kinase</keyword>
<evidence type="ECO:0000256" key="1">
    <source>
        <dbReference type="ARBA" id="ARBA00000312"/>
    </source>
</evidence>
<evidence type="ECO:0000313" key="17">
    <source>
        <dbReference type="EMBL" id="SFD15467.1"/>
    </source>
</evidence>
<feature type="binding site" evidence="16">
    <location>
        <position position="82"/>
    </location>
    <ligand>
        <name>GTP</name>
        <dbReference type="ChEBI" id="CHEBI:37565"/>
    </ligand>
</feature>
<evidence type="ECO:0000256" key="5">
    <source>
        <dbReference type="ARBA" id="ARBA00004692"/>
    </source>
</evidence>
<feature type="binding site" evidence="16">
    <location>
        <begin position="7"/>
        <end position="14"/>
    </location>
    <ligand>
        <name>GTP</name>
        <dbReference type="ChEBI" id="CHEBI:37565"/>
    </ligand>
</feature>
<dbReference type="GO" id="GO:0005524">
    <property type="term" value="F:ATP binding"/>
    <property type="evidence" value="ECO:0007669"/>
    <property type="project" value="UniProtKB-UniRule"/>
</dbReference>
<evidence type="ECO:0000256" key="9">
    <source>
        <dbReference type="ARBA" id="ARBA00022679"/>
    </source>
</evidence>
<accession>A0A1I1Q0I2</accession>
<keyword evidence="13 14" id="KW-0342">GTP-binding</keyword>
<evidence type="ECO:0000256" key="16">
    <source>
        <dbReference type="PIRSR" id="PIRSR006135-2"/>
    </source>
</evidence>
<dbReference type="OrthoDB" id="9788370at2"/>
<comment type="similarity">
    <text evidence="7 14">Belongs to the CobU/CobP family.</text>
</comment>
<evidence type="ECO:0000256" key="15">
    <source>
        <dbReference type="PIRSR" id="PIRSR006135-1"/>
    </source>
</evidence>
<name>A0A1I1Q0I2_9GAMM</name>
<evidence type="ECO:0000256" key="7">
    <source>
        <dbReference type="ARBA" id="ARBA00007490"/>
    </source>
</evidence>
<comment type="function">
    <text evidence="4 14">Catalyzes ATP-dependent phosphorylation of adenosylcobinamide and addition of GMP to adenosylcobinamide phosphate.</text>
</comment>
<feature type="binding site" evidence="16">
    <location>
        <position position="60"/>
    </location>
    <ligand>
        <name>GTP</name>
        <dbReference type="ChEBI" id="CHEBI:37565"/>
    </ligand>
</feature>
<dbReference type="GO" id="GO:0043752">
    <property type="term" value="F:adenosylcobinamide kinase activity"/>
    <property type="evidence" value="ECO:0007669"/>
    <property type="project" value="UniProtKB-EC"/>
</dbReference>
<evidence type="ECO:0000256" key="14">
    <source>
        <dbReference type="PIRNR" id="PIRNR006135"/>
    </source>
</evidence>
<dbReference type="GO" id="GO:0008820">
    <property type="term" value="F:cobinamide phosphate guanylyltransferase activity"/>
    <property type="evidence" value="ECO:0007669"/>
    <property type="project" value="UniProtKB-UniRule"/>
</dbReference>
<evidence type="ECO:0000256" key="11">
    <source>
        <dbReference type="ARBA" id="ARBA00022777"/>
    </source>
</evidence>
<dbReference type="PANTHER" id="PTHR34848">
    <property type="match status" value="1"/>
</dbReference>
<keyword evidence="12 14" id="KW-0067">ATP-binding</keyword>
<dbReference type="AlphaFoldDB" id="A0A1I1Q0I2"/>
<evidence type="ECO:0000256" key="10">
    <source>
        <dbReference type="ARBA" id="ARBA00022741"/>
    </source>
</evidence>
<dbReference type="GO" id="GO:0009236">
    <property type="term" value="P:cobalamin biosynthetic process"/>
    <property type="evidence" value="ECO:0007669"/>
    <property type="project" value="UniProtKB-UniRule"/>
</dbReference>
<comment type="pathway">
    <text evidence="6 14">Cofactor biosynthesis; adenosylcobalamin biosynthesis; adenosylcobalamin from cob(II)yrinate a,c-diamide: step 5/7.</text>
</comment>
<dbReference type="EMBL" id="FOMJ01000002">
    <property type="protein sequence ID" value="SFD15467.1"/>
    <property type="molecule type" value="Genomic_DNA"/>
</dbReference>
<feature type="binding site" evidence="16">
    <location>
        <begin position="49"/>
        <end position="52"/>
    </location>
    <ligand>
        <name>GTP</name>
        <dbReference type="ChEBI" id="CHEBI:37565"/>
    </ligand>
</feature>
<comment type="catalytic activity">
    <reaction evidence="3">
        <text>adenosylcob(III)inamide + GTP = adenosylcob(III)inamide phosphate + GDP + H(+)</text>
        <dbReference type="Rhea" id="RHEA:15765"/>
        <dbReference type="ChEBI" id="CHEBI:2480"/>
        <dbReference type="ChEBI" id="CHEBI:15378"/>
        <dbReference type="ChEBI" id="CHEBI:37565"/>
        <dbReference type="ChEBI" id="CHEBI:58189"/>
        <dbReference type="ChEBI" id="CHEBI:58502"/>
        <dbReference type="EC" id="2.7.1.156"/>
    </reaction>
</comment>
<evidence type="ECO:0000256" key="4">
    <source>
        <dbReference type="ARBA" id="ARBA00003889"/>
    </source>
</evidence>
<evidence type="ECO:0000256" key="6">
    <source>
        <dbReference type="ARBA" id="ARBA00005159"/>
    </source>
</evidence>
<sequence>MVELFLGGARSGKSRLAEERAEQLGGAVTYLATATAGDTEMAERIAHHRSRRPAHWGLVEEPLALGRALRNTAIPDGVVLVDCLTLWLANALAAGEERFAAEREELLRALESAAGPVVLVSNEVGSGIVPLGAETRRYADEAGRLNQAVAACCDRVTLVVAGLPWVLKEAA</sequence>
<comment type="pathway">
    <text evidence="5 14">Cofactor biosynthesis; adenosylcobalamin biosynthesis; adenosylcobalamin from cob(II)yrinate a,c-diamide: step 6/7.</text>
</comment>
<dbReference type="Gene3D" id="3.40.50.300">
    <property type="entry name" value="P-loop containing nucleotide triphosphate hydrolases"/>
    <property type="match status" value="1"/>
</dbReference>
<comment type="catalytic activity">
    <reaction evidence="2 14">
        <text>adenosylcob(III)inamide phosphate + GTP + H(+) = adenosylcob(III)inamide-GDP + diphosphate</text>
        <dbReference type="Rhea" id="RHEA:22712"/>
        <dbReference type="ChEBI" id="CHEBI:15378"/>
        <dbReference type="ChEBI" id="CHEBI:33019"/>
        <dbReference type="ChEBI" id="CHEBI:37565"/>
        <dbReference type="ChEBI" id="CHEBI:58502"/>
        <dbReference type="ChEBI" id="CHEBI:60487"/>
        <dbReference type="EC" id="2.7.7.62"/>
    </reaction>
</comment>
<evidence type="ECO:0000256" key="13">
    <source>
        <dbReference type="ARBA" id="ARBA00023134"/>
    </source>
</evidence>
<keyword evidence="17" id="KW-0548">Nucleotidyltransferase</keyword>
<dbReference type="UniPathway" id="UPA00148">
    <property type="reaction ID" value="UER00236"/>
</dbReference>
<evidence type="ECO:0000256" key="8">
    <source>
        <dbReference type="ARBA" id="ARBA00022573"/>
    </source>
</evidence>
<dbReference type="InterPro" id="IPR003203">
    <property type="entry name" value="CobU/CobP"/>
</dbReference>
<dbReference type="NCBIfam" id="NF004469">
    <property type="entry name" value="PRK05800.1"/>
    <property type="match status" value="1"/>
</dbReference>
<organism evidence="17 18">
    <name type="scientific">Thiohalospira halophila DSM 15071</name>
    <dbReference type="NCBI Taxonomy" id="1123397"/>
    <lineage>
        <taxon>Bacteria</taxon>
        <taxon>Pseudomonadati</taxon>
        <taxon>Pseudomonadota</taxon>
        <taxon>Gammaproteobacteria</taxon>
        <taxon>Thiohalospirales</taxon>
        <taxon>Thiohalospiraceae</taxon>
        <taxon>Thiohalospira</taxon>
    </lineage>
</organism>
<dbReference type="GO" id="GO:0005525">
    <property type="term" value="F:GTP binding"/>
    <property type="evidence" value="ECO:0007669"/>
    <property type="project" value="UniProtKB-UniRule"/>
</dbReference>
<proteinExistence type="inferred from homology"/>
<dbReference type="InterPro" id="IPR027417">
    <property type="entry name" value="P-loop_NTPase"/>
</dbReference>
<protein>
    <recommendedName>
        <fullName evidence="14">Bifunctional adenosylcobalamin biosynthesis protein</fullName>
        <ecNumber evidence="14">2.7.1.156</ecNumber>
        <ecNumber evidence="14">2.7.7.62</ecNumber>
    </recommendedName>
</protein>
<dbReference type="CDD" id="cd00544">
    <property type="entry name" value="CobU"/>
    <property type="match status" value="1"/>
</dbReference>
<dbReference type="EC" id="2.7.1.156" evidence="14"/>
<reference evidence="17 18" key="1">
    <citation type="submission" date="2016-10" db="EMBL/GenBank/DDBJ databases">
        <authorList>
            <person name="de Groot N.N."/>
        </authorList>
    </citation>
    <scope>NUCLEOTIDE SEQUENCE [LARGE SCALE GENOMIC DNA]</scope>
    <source>
        <strain evidence="17 18">HL3</strain>
    </source>
</reference>
<evidence type="ECO:0000256" key="2">
    <source>
        <dbReference type="ARBA" id="ARBA00000711"/>
    </source>
</evidence>
<keyword evidence="8 14" id="KW-0169">Cobalamin biosynthesis</keyword>
<feature type="binding site" evidence="16">
    <location>
        <begin position="32"/>
        <end position="34"/>
    </location>
    <ligand>
        <name>GTP</name>
        <dbReference type="ChEBI" id="CHEBI:37565"/>
    </ligand>
</feature>
<feature type="active site" description="GMP-histidine intermediate" evidence="15">
    <location>
        <position position="48"/>
    </location>
</feature>
<evidence type="ECO:0000256" key="12">
    <source>
        <dbReference type="ARBA" id="ARBA00022840"/>
    </source>
</evidence>
<dbReference type="Pfam" id="PF02283">
    <property type="entry name" value="CobU"/>
    <property type="match status" value="1"/>
</dbReference>
<evidence type="ECO:0000313" key="18">
    <source>
        <dbReference type="Proteomes" id="UP000198611"/>
    </source>
</evidence>
<dbReference type="STRING" id="1123397.SAMN05660831_00912"/>
<dbReference type="SUPFAM" id="SSF52540">
    <property type="entry name" value="P-loop containing nucleoside triphosphate hydrolases"/>
    <property type="match status" value="1"/>
</dbReference>
<keyword evidence="10 14" id="KW-0547">Nucleotide-binding</keyword>
<dbReference type="RefSeq" id="WP_093427577.1">
    <property type="nucleotide sequence ID" value="NZ_FOMJ01000002.1"/>
</dbReference>
<dbReference type="PIRSF" id="PIRSF006135">
    <property type="entry name" value="CobU"/>
    <property type="match status" value="1"/>
</dbReference>
<keyword evidence="18" id="KW-1185">Reference proteome</keyword>
<evidence type="ECO:0000256" key="3">
    <source>
        <dbReference type="ARBA" id="ARBA00001522"/>
    </source>
</evidence>
<comment type="catalytic activity">
    <reaction evidence="1 14">
        <text>adenosylcob(III)inamide + ATP = adenosylcob(III)inamide phosphate + ADP + H(+)</text>
        <dbReference type="Rhea" id="RHEA:15769"/>
        <dbReference type="ChEBI" id="CHEBI:2480"/>
        <dbReference type="ChEBI" id="CHEBI:15378"/>
        <dbReference type="ChEBI" id="CHEBI:30616"/>
        <dbReference type="ChEBI" id="CHEBI:58502"/>
        <dbReference type="ChEBI" id="CHEBI:456216"/>
        <dbReference type="EC" id="2.7.1.156"/>
    </reaction>
</comment>